<evidence type="ECO:0000259" key="2">
    <source>
        <dbReference type="Pfam" id="PF09364"/>
    </source>
</evidence>
<feature type="domain" description="Xylulose 5-phosphate/Fructose 6-phosphate phosphoketolase N-terminal" evidence="2">
    <location>
        <begin position="71"/>
        <end position="351"/>
    </location>
</feature>
<dbReference type="EMBL" id="PNRE01000008">
    <property type="protein sequence ID" value="PMR71894.1"/>
    <property type="molecule type" value="Genomic_DNA"/>
</dbReference>
<feature type="compositionally biased region" description="Basic and acidic residues" evidence="1">
    <location>
        <begin position="405"/>
        <end position="414"/>
    </location>
</feature>
<evidence type="ECO:0000256" key="1">
    <source>
        <dbReference type="SAM" id="MobiDB-lite"/>
    </source>
</evidence>
<dbReference type="Gene3D" id="3.40.50.970">
    <property type="match status" value="2"/>
</dbReference>
<dbReference type="InterPro" id="IPR018970">
    <property type="entry name" value="Xul5P/Fru6P_PKetolase_N"/>
</dbReference>
<sequence>MSADDRHSRRHAATPRHPLCDREPDFAAWAEGAGVIDHGAVTIERIARLLERRARDPATRRAWLARLRAADRLASMGMWLVAHMTYARRVRLDGVPLEADDFKPRPEGHTGGALNMVPAYVGYLVANGLCGLTRSWLMGQGHCVAAIDAVNLLVDNMGTAHAERYGLSDEGLTRLVNDFYHCGVDANGLPCSPLGSHVNAHTAGGTSEGGYLGFAGLQYVHMPLPGQHLVAFLSDGAFEEQRGSDWAARWWRPDDCGPVVPVMIANGRRIDQRTTMSQAGGTDWFEDHLVLNGFAPLTIDGRDPAAIAWAILTAEEELADQVEQARTGHARYPLRLPYVIAETVKGFGFPGAGTNAAHNLPLGGNPSHDDSARARFNEGAAALHVPMATLQAAIATLNDHAATGRPRERDHPLADPHPPLPRLPEPAAFATGDSVSPMAAIDAAFSALAAANPALRVRVCNPDEMRSNRLDRTLDLLRHRVTDPEPGVAEALDGAVITALNEEAVVSAALANKQGLNLVASYEAFAVKMLGAMRQEIIFARHCREAGRAPGWLSLPVLASSHTWENGKNEQSHQDPTLCEAWLGEMDDVAPTLFPVDAPSAVTALRALYASRGRIAVMVVPKNALPVQLDAGQARRLCEDGLLCLRPAERARLQLFAVGAYQLLEMQRALARLETAGIAASLYVIQEPGKLREARDEQETTAVLGQCRLGRLVPEVPARVFLAHCRAEPLCGVVRPLDTGARTRVLGYRNRGGTLDTFGMLYANRATWAHVLEAASEVAGLDLDALLDERERDALAGEGDPEALR</sequence>
<dbReference type="PANTHER" id="PTHR31273:SF0">
    <property type="entry name" value="PHOSPHOKETOLASE-RELATED"/>
    <property type="match status" value="1"/>
</dbReference>
<dbReference type="GO" id="GO:0005975">
    <property type="term" value="P:carbohydrate metabolic process"/>
    <property type="evidence" value="ECO:0007669"/>
    <property type="project" value="InterPro"/>
</dbReference>
<feature type="region of interest" description="Disordered" evidence="1">
    <location>
        <begin position="401"/>
        <end position="431"/>
    </location>
</feature>
<dbReference type="RefSeq" id="WP_102626105.1">
    <property type="nucleotide sequence ID" value="NZ_PDOH01000050.1"/>
</dbReference>
<accession>A0A2N7TUN1</accession>
<evidence type="ECO:0000313" key="3">
    <source>
        <dbReference type="EMBL" id="PMR71894.1"/>
    </source>
</evidence>
<dbReference type="Proteomes" id="UP000235346">
    <property type="component" value="Unassembled WGS sequence"/>
</dbReference>
<name>A0A2N7TUN1_9GAMM</name>
<comment type="caution">
    <text evidence="3">The sequence shown here is derived from an EMBL/GenBank/DDBJ whole genome shotgun (WGS) entry which is preliminary data.</text>
</comment>
<keyword evidence="4" id="KW-1185">Reference proteome</keyword>
<dbReference type="OrthoDB" id="9758450at2"/>
<dbReference type="InterPro" id="IPR029061">
    <property type="entry name" value="THDP-binding"/>
</dbReference>
<dbReference type="GO" id="GO:0016832">
    <property type="term" value="F:aldehyde-lyase activity"/>
    <property type="evidence" value="ECO:0007669"/>
    <property type="project" value="InterPro"/>
</dbReference>
<evidence type="ECO:0000313" key="4">
    <source>
        <dbReference type="Proteomes" id="UP000235346"/>
    </source>
</evidence>
<protein>
    <submittedName>
        <fullName evidence="3">Xylulose 5-phosphate 3-epimerase</fullName>
    </submittedName>
</protein>
<gene>
    <name evidence="3" type="ORF">C1H66_01225</name>
</gene>
<dbReference type="SUPFAM" id="SSF52518">
    <property type="entry name" value="Thiamin diphosphate-binding fold (THDP-binding)"/>
    <property type="match status" value="1"/>
</dbReference>
<dbReference type="PANTHER" id="PTHR31273">
    <property type="entry name" value="PHOSPHOKETOLASE-RELATED"/>
    <property type="match status" value="1"/>
</dbReference>
<dbReference type="Pfam" id="PF09364">
    <property type="entry name" value="XFP_N"/>
    <property type="match status" value="1"/>
</dbReference>
<feature type="compositionally biased region" description="Pro residues" evidence="1">
    <location>
        <begin position="415"/>
        <end position="424"/>
    </location>
</feature>
<reference evidence="3 4" key="1">
    <citation type="submission" date="2018-01" db="EMBL/GenBank/DDBJ databases">
        <title>Halomonas endophytica sp. nov., isolated from storage liquid in the stems of Populus euphratica.</title>
        <authorList>
            <person name="Chen C."/>
        </authorList>
    </citation>
    <scope>NUCLEOTIDE SEQUENCE [LARGE SCALE GENOMIC DNA]</scope>
    <source>
        <strain evidence="3 4">DSM 26881</strain>
    </source>
</reference>
<organism evidence="3 4">
    <name type="scientific">Halomonas heilongjiangensis</name>
    <dbReference type="NCBI Taxonomy" id="1387883"/>
    <lineage>
        <taxon>Bacteria</taxon>
        <taxon>Pseudomonadati</taxon>
        <taxon>Pseudomonadota</taxon>
        <taxon>Gammaproteobacteria</taxon>
        <taxon>Oceanospirillales</taxon>
        <taxon>Halomonadaceae</taxon>
        <taxon>Halomonas</taxon>
    </lineage>
</organism>
<dbReference type="InterPro" id="IPR005593">
    <property type="entry name" value="Xul5P/Fru6P_PKetolase"/>
</dbReference>
<proteinExistence type="predicted"/>
<dbReference type="Pfam" id="PF03894">
    <property type="entry name" value="XFP"/>
    <property type="match status" value="1"/>
</dbReference>
<dbReference type="AlphaFoldDB" id="A0A2N7TUN1"/>